<keyword evidence="2" id="KW-1185">Reference proteome</keyword>
<reference evidence="1 2" key="1">
    <citation type="submission" date="2018-02" db="EMBL/GenBank/DDBJ databases">
        <title>Complete genome sequence of Streptomyces dengpaensis, the producer of angucyclines.</title>
        <authorList>
            <person name="Yumei L."/>
        </authorList>
    </citation>
    <scope>NUCLEOTIDE SEQUENCE [LARGE SCALE GENOMIC DNA]</scope>
    <source>
        <strain evidence="1 2">XZHG99</strain>
    </source>
</reference>
<dbReference type="Proteomes" id="UP000238413">
    <property type="component" value="Chromosome"/>
</dbReference>
<evidence type="ECO:0000313" key="1">
    <source>
        <dbReference type="EMBL" id="AVH58460.1"/>
    </source>
</evidence>
<proteinExistence type="predicted"/>
<gene>
    <name evidence="1" type="ORF">C4B68_24810</name>
</gene>
<dbReference type="EMBL" id="CP026652">
    <property type="protein sequence ID" value="AVH58460.1"/>
    <property type="molecule type" value="Genomic_DNA"/>
</dbReference>
<sequence length="121" mass="13777">MKNGWFEFVNPARPEQRLALSFRTHLRVEWWHRRMAPRAKPHLKEQIQTVWFAGDPRFIGLIAASARSGSAPRRLHALEQWTALQDGQTFADWAATPDDIERGRRVGIFPGTPPPRVGGGL</sequence>
<name>A0ABN5I5X2_9ACTN</name>
<protein>
    <submittedName>
        <fullName evidence="1">Uncharacterized protein</fullName>
    </submittedName>
</protein>
<accession>A0ABN5I5X2</accession>
<organism evidence="1 2">
    <name type="scientific">Streptomyces dengpaensis</name>
    <dbReference type="NCBI Taxonomy" id="2049881"/>
    <lineage>
        <taxon>Bacteria</taxon>
        <taxon>Bacillati</taxon>
        <taxon>Actinomycetota</taxon>
        <taxon>Actinomycetes</taxon>
        <taxon>Kitasatosporales</taxon>
        <taxon>Streptomycetaceae</taxon>
        <taxon>Streptomyces</taxon>
    </lineage>
</organism>
<evidence type="ECO:0000313" key="2">
    <source>
        <dbReference type="Proteomes" id="UP000238413"/>
    </source>
</evidence>